<evidence type="ECO:0000256" key="5">
    <source>
        <dbReference type="ARBA" id="ARBA00023027"/>
    </source>
</evidence>
<keyword evidence="5 8" id="KW-0520">NAD</keyword>
<dbReference type="STRING" id="1354337.M983_2691"/>
<dbReference type="GO" id="GO:0046872">
    <property type="term" value="F:metal ion binding"/>
    <property type="evidence" value="ECO:0007669"/>
    <property type="project" value="UniProtKB-KW"/>
</dbReference>
<evidence type="ECO:0000313" key="15">
    <source>
        <dbReference type="EMBL" id="OAT24135.1"/>
    </source>
</evidence>
<evidence type="ECO:0000256" key="8">
    <source>
        <dbReference type="HAMAP-Rule" id="MF_01619"/>
    </source>
</evidence>
<feature type="domain" description="Malic enzyme N-terminal" evidence="14">
    <location>
        <begin position="81"/>
        <end position="261"/>
    </location>
</feature>
<comment type="caution">
    <text evidence="15">The sequence shown here is derived from an EMBL/GenBank/DDBJ whole genome shotgun (WGS) entry which is preliminary data.</text>
</comment>
<keyword evidence="4 8" id="KW-0560">Oxidoreductase</keyword>
<evidence type="ECO:0000259" key="14">
    <source>
        <dbReference type="SMART" id="SM01274"/>
    </source>
</evidence>
<feature type="binding site" evidence="8 11">
    <location>
        <position position="247"/>
    </location>
    <ligand>
        <name>a divalent metal cation</name>
        <dbReference type="ChEBI" id="CHEBI:60240"/>
    </ligand>
</feature>
<dbReference type="Proteomes" id="UP000094023">
    <property type="component" value="Unassembled WGS sequence"/>
</dbReference>
<dbReference type="OrthoDB" id="3314528at2"/>
<dbReference type="CDD" id="cd05312">
    <property type="entry name" value="NAD_bind_1_malic_enz"/>
    <property type="match status" value="1"/>
</dbReference>
<comment type="subunit">
    <text evidence="8">Homotetramer.</text>
</comment>
<proteinExistence type="inferred from homology"/>
<evidence type="ECO:0000256" key="11">
    <source>
        <dbReference type="PIRSR" id="PIRSR000106-3"/>
    </source>
</evidence>
<comment type="cofactor">
    <cofactor evidence="1">
        <name>Mn(2+)</name>
        <dbReference type="ChEBI" id="CHEBI:29035"/>
    </cofactor>
</comment>
<dbReference type="Gene3D" id="3.40.50.720">
    <property type="entry name" value="NAD(P)-binding Rossmann-like Domain"/>
    <property type="match status" value="1"/>
</dbReference>
<dbReference type="GO" id="GO:0006108">
    <property type="term" value="P:malate metabolic process"/>
    <property type="evidence" value="ECO:0007669"/>
    <property type="project" value="TreeGrafter"/>
</dbReference>
<dbReference type="NCBIfam" id="NF010052">
    <property type="entry name" value="PRK13529.1"/>
    <property type="match status" value="1"/>
</dbReference>
<dbReference type="PATRIC" id="fig|1354337.4.peg.2758"/>
<feature type="site" description="Important for activity" evidence="8">
    <location>
        <position position="270"/>
    </location>
</feature>
<dbReference type="SMART" id="SM01274">
    <property type="entry name" value="malic"/>
    <property type="match status" value="1"/>
</dbReference>
<dbReference type="EMBL" id="LXEN01000134">
    <property type="protein sequence ID" value="OAT24135.1"/>
    <property type="molecule type" value="Genomic_DNA"/>
</dbReference>
<dbReference type="FunFam" id="3.40.50.720:FF:000055">
    <property type="entry name" value="NAD-dependent malic enzyme"/>
    <property type="match status" value="1"/>
</dbReference>
<dbReference type="InterPro" id="IPR001891">
    <property type="entry name" value="Malic_OxRdtase"/>
</dbReference>
<feature type="binding site" evidence="8">
    <location>
        <position position="418"/>
    </location>
    <ligand>
        <name>NAD(+)</name>
        <dbReference type="ChEBI" id="CHEBI:57540"/>
    </ligand>
</feature>
<protein>
    <recommendedName>
        <fullName evidence="8">NAD-dependent malic enzyme</fullName>
        <shortName evidence="8">NAD-ME</shortName>
        <ecNumber evidence="8">1.1.1.38</ecNumber>
    </recommendedName>
</protein>
<evidence type="ECO:0000256" key="2">
    <source>
        <dbReference type="ARBA" id="ARBA00008785"/>
    </source>
</evidence>
<dbReference type="HAMAP" id="MF_01619">
    <property type="entry name" value="NAD_malic_enz"/>
    <property type="match status" value="1"/>
</dbReference>
<name>A0A198FH92_9GAMM</name>
<evidence type="ECO:0000256" key="9">
    <source>
        <dbReference type="PIRSR" id="PIRSR000106-1"/>
    </source>
</evidence>
<dbReference type="SUPFAM" id="SSF53223">
    <property type="entry name" value="Aminoacid dehydrogenase-like, N-terminal domain"/>
    <property type="match status" value="1"/>
</dbReference>
<dbReference type="InterPro" id="IPR012301">
    <property type="entry name" value="Malic_N_dom"/>
</dbReference>
<evidence type="ECO:0000256" key="10">
    <source>
        <dbReference type="PIRSR" id="PIRSR000106-2"/>
    </source>
</evidence>
<accession>A0A198FH92</accession>
<dbReference type="PIRSF" id="PIRSF000106">
    <property type="entry name" value="ME"/>
    <property type="match status" value="1"/>
</dbReference>
<feature type="binding site" evidence="10">
    <location>
        <position position="418"/>
    </location>
    <ligand>
        <name>(S)-malate</name>
        <dbReference type="ChEBI" id="CHEBI:15589"/>
    </ligand>
</feature>
<evidence type="ECO:0000256" key="6">
    <source>
        <dbReference type="ARBA" id="ARBA00050168"/>
    </source>
</evidence>
<dbReference type="PROSITE" id="PS00331">
    <property type="entry name" value="MALIC_ENZYMES"/>
    <property type="match status" value="1"/>
</dbReference>
<dbReference type="SUPFAM" id="SSF51735">
    <property type="entry name" value="NAD(P)-binding Rossmann-fold domains"/>
    <property type="match status" value="1"/>
</dbReference>
<dbReference type="FunFam" id="3.40.50.10380:FF:000001">
    <property type="entry name" value="NAD-dependent malic enzyme"/>
    <property type="match status" value="1"/>
</dbReference>
<dbReference type="PANTHER" id="PTHR23406">
    <property type="entry name" value="MALIC ENZYME-RELATED"/>
    <property type="match status" value="1"/>
</dbReference>
<dbReference type="GO" id="GO:0051287">
    <property type="term" value="F:NAD binding"/>
    <property type="evidence" value="ECO:0007669"/>
    <property type="project" value="InterPro"/>
</dbReference>
<feature type="binding site" evidence="8 11">
    <location>
        <position position="270"/>
    </location>
    <ligand>
        <name>a divalent metal cation</name>
        <dbReference type="ChEBI" id="CHEBI:60240"/>
    </ligand>
</feature>
<evidence type="ECO:0000256" key="3">
    <source>
        <dbReference type="ARBA" id="ARBA00022723"/>
    </source>
</evidence>
<dbReference type="AlphaFoldDB" id="A0A198FH92"/>
<dbReference type="GO" id="GO:0005829">
    <property type="term" value="C:cytosol"/>
    <property type="evidence" value="ECO:0007669"/>
    <property type="project" value="TreeGrafter"/>
</dbReference>
<sequence length="565" mass="63031">MELEHESKRPLYIPYAGPILLEFPLLNKGSAFSEEERSTFNLHGLLPEAVESIEEQVERAYRQYLDFKNDNDKHIYLRNIQDTNETLFYRLLEAHLTEMMPIIYTPTVGEACEHFSDIYRRARGLFISYPNRANIDDMLQNATKQNVKVIVVTDGERILGLGDQGIGGMGIPIGKLSLYTACGGISPAYTLPVVLDVGTNNPQRLNDPLYMGWRHPRITGDEYNEFVDEFIQAVKRRWPNVLLQFEDFAQKNAMPLLSRYRDELCCFNDDIQGTAAVTLGSLIAASRAAGRPLKDQKVTFLGAGSAGCGIAEQIIAQMKSEGLSDEQARARIFMVDRFGLLTDKLPNLLDFQSKLTQKSEAIADWQTESDAISLLEVVKNAQPTILIGVSGQAGLFTEEIIRELHKHCDRPIVMPLSNPTSRVEARPEDIINWTDGQALVATGSPFAPVIYKEKEYPIAQCNNSYIFPGIGLGVIACGAKRVTDAMLMVASRALADCSPMAKDGEGSLLPLLSDIQQVSRYIAKQVAKEAQVQGVATVTSDSALEEAIERNYWKPFYRIYKRTSF</sequence>
<feature type="domain" description="Malic enzyme NAD-binding" evidence="13">
    <location>
        <begin position="271"/>
        <end position="531"/>
    </location>
</feature>
<dbReference type="Gene3D" id="3.40.50.10380">
    <property type="entry name" value="Malic enzyme, N-terminal domain"/>
    <property type="match status" value="1"/>
</dbReference>
<dbReference type="InterPro" id="IPR037062">
    <property type="entry name" value="Malic_N_dom_sf"/>
</dbReference>
<dbReference type="EC" id="1.1.1.38" evidence="8"/>
<feature type="active site" description="Proton donor" evidence="8 9">
    <location>
        <position position="104"/>
    </location>
</feature>
<dbReference type="Pfam" id="PF03949">
    <property type="entry name" value="Malic_M"/>
    <property type="match status" value="1"/>
</dbReference>
<keyword evidence="16" id="KW-1185">Reference proteome</keyword>
<feature type="active site" description="Proton acceptor" evidence="8 9">
    <location>
        <position position="175"/>
    </location>
</feature>
<evidence type="ECO:0000313" key="16">
    <source>
        <dbReference type="Proteomes" id="UP000094023"/>
    </source>
</evidence>
<feature type="binding site" evidence="8 11">
    <location>
        <position position="246"/>
    </location>
    <ligand>
        <name>a divalent metal cation</name>
        <dbReference type="ChEBI" id="CHEBI:60240"/>
    </ligand>
</feature>
<comment type="catalytic activity">
    <reaction evidence="6 8">
        <text>oxaloacetate + H(+) = pyruvate + CO2</text>
        <dbReference type="Rhea" id="RHEA:15641"/>
        <dbReference type="ChEBI" id="CHEBI:15361"/>
        <dbReference type="ChEBI" id="CHEBI:15378"/>
        <dbReference type="ChEBI" id="CHEBI:16452"/>
        <dbReference type="ChEBI" id="CHEBI:16526"/>
        <dbReference type="EC" id="1.1.1.38"/>
    </reaction>
</comment>
<dbReference type="SMART" id="SM00919">
    <property type="entry name" value="Malic_M"/>
    <property type="match status" value="1"/>
</dbReference>
<comment type="cofactor">
    <cofactor evidence="8 11">
        <name>Mg(2+)</name>
        <dbReference type="ChEBI" id="CHEBI:18420"/>
    </cofactor>
    <cofactor evidence="8 11">
        <name>Mn(2+)</name>
        <dbReference type="ChEBI" id="CHEBI:29035"/>
    </cofactor>
    <text evidence="8 11">Divalent metal cations. Prefers magnesium or manganese.</text>
</comment>
<dbReference type="Pfam" id="PF00390">
    <property type="entry name" value="malic"/>
    <property type="match status" value="1"/>
</dbReference>
<evidence type="ECO:0000256" key="7">
    <source>
        <dbReference type="ARBA" id="ARBA00052591"/>
    </source>
</evidence>
<reference evidence="15 16" key="1">
    <citation type="submission" date="2016-04" db="EMBL/GenBank/DDBJ databases">
        <title>ATOL: Assembling a taxonomically balanced genome-scale reconstruction of the evolutionary history of the Enterobacteriaceae.</title>
        <authorList>
            <person name="Plunkett G.III."/>
            <person name="Neeno-Eckwall E.C."/>
            <person name="Glasner J.D."/>
            <person name="Perna N.T."/>
        </authorList>
    </citation>
    <scope>NUCLEOTIDE SEQUENCE [LARGE SCALE GENOMIC DNA]</scope>
    <source>
        <strain evidence="15 16">ATCC 19692</strain>
    </source>
</reference>
<dbReference type="PRINTS" id="PR00072">
    <property type="entry name" value="MALOXRDTASE"/>
</dbReference>
<evidence type="ECO:0000259" key="13">
    <source>
        <dbReference type="SMART" id="SM00919"/>
    </source>
</evidence>
<dbReference type="InterPro" id="IPR036291">
    <property type="entry name" value="NAD(P)-bd_dom_sf"/>
</dbReference>
<dbReference type="RefSeq" id="WP_066751973.1">
    <property type="nucleotide sequence ID" value="NZ_LXEN01000134.1"/>
</dbReference>
<comment type="catalytic activity">
    <reaction evidence="7 8">
        <text>(S)-malate + NAD(+) = pyruvate + CO2 + NADH</text>
        <dbReference type="Rhea" id="RHEA:12653"/>
        <dbReference type="ChEBI" id="CHEBI:15361"/>
        <dbReference type="ChEBI" id="CHEBI:15589"/>
        <dbReference type="ChEBI" id="CHEBI:16526"/>
        <dbReference type="ChEBI" id="CHEBI:57540"/>
        <dbReference type="ChEBI" id="CHEBI:57945"/>
        <dbReference type="EC" id="1.1.1.38"/>
    </reaction>
</comment>
<evidence type="ECO:0000256" key="12">
    <source>
        <dbReference type="RuleBase" id="RU003427"/>
    </source>
</evidence>
<feature type="binding site" evidence="8">
    <location>
        <position position="157"/>
    </location>
    <ligand>
        <name>NAD(+)</name>
        <dbReference type="ChEBI" id="CHEBI:57540"/>
    </ligand>
</feature>
<dbReference type="PANTHER" id="PTHR23406:SF34">
    <property type="entry name" value="NAD-DEPENDENT MALIC ENZYME, MITOCHONDRIAL"/>
    <property type="match status" value="1"/>
</dbReference>
<feature type="binding site" evidence="10">
    <location>
        <position position="462"/>
    </location>
    <ligand>
        <name>(S)-malate</name>
        <dbReference type="ChEBI" id="CHEBI:15589"/>
    </ligand>
</feature>
<dbReference type="InterPro" id="IPR012302">
    <property type="entry name" value="Malic_NAD-bd"/>
</dbReference>
<gene>
    <name evidence="8" type="primary">maeA</name>
    <name evidence="15" type="ORF">M983_2691</name>
</gene>
<organism evidence="15 16">
    <name type="scientific">Proteus myxofaciens ATCC 19692</name>
    <dbReference type="NCBI Taxonomy" id="1354337"/>
    <lineage>
        <taxon>Bacteria</taxon>
        <taxon>Pseudomonadati</taxon>
        <taxon>Pseudomonadota</taxon>
        <taxon>Gammaproteobacteria</taxon>
        <taxon>Enterobacterales</taxon>
        <taxon>Morganellaceae</taxon>
        <taxon>Proteus</taxon>
    </lineage>
</organism>
<evidence type="ECO:0000256" key="4">
    <source>
        <dbReference type="ARBA" id="ARBA00023002"/>
    </source>
</evidence>
<dbReference type="GO" id="GO:0008948">
    <property type="term" value="F:oxaloacetate decarboxylase activity"/>
    <property type="evidence" value="ECO:0007669"/>
    <property type="project" value="UniProtKB-UniRule"/>
</dbReference>
<comment type="similarity">
    <text evidence="2 8 12">Belongs to the malic enzymes family.</text>
</comment>
<keyword evidence="3 8" id="KW-0479">Metal-binding</keyword>
<dbReference type="GO" id="GO:0004471">
    <property type="term" value="F:malate dehydrogenase (decarboxylating) (NAD+) activity"/>
    <property type="evidence" value="ECO:0007669"/>
    <property type="project" value="UniProtKB-UniRule"/>
</dbReference>
<evidence type="ECO:0000256" key="1">
    <source>
        <dbReference type="ARBA" id="ARBA00001936"/>
    </source>
</evidence>
<dbReference type="InterPro" id="IPR023667">
    <property type="entry name" value="NAD_malic_enz_proteobac"/>
</dbReference>
<feature type="binding site" evidence="10">
    <location>
        <position position="157"/>
    </location>
    <ligand>
        <name>(S)-malate</name>
        <dbReference type="ChEBI" id="CHEBI:15589"/>
    </ligand>
</feature>
<dbReference type="InterPro" id="IPR015884">
    <property type="entry name" value="Malic_enzyme_CS"/>
</dbReference>
<dbReference type="InterPro" id="IPR046346">
    <property type="entry name" value="Aminoacid_DH-like_N_sf"/>
</dbReference>
<feature type="binding site" evidence="8">
    <location>
        <position position="270"/>
    </location>
    <ligand>
        <name>NAD(+)</name>
        <dbReference type="ChEBI" id="CHEBI:57540"/>
    </ligand>
</feature>